<feature type="transmembrane region" description="Helical" evidence="1">
    <location>
        <begin position="38"/>
        <end position="60"/>
    </location>
</feature>
<keyword evidence="1" id="KW-0812">Transmembrane</keyword>
<gene>
    <name evidence="2" type="ORF">AMECASPLE_007621</name>
</gene>
<keyword evidence="1" id="KW-1133">Transmembrane helix</keyword>
<sequence length="175" mass="19532">MENGGQSQSTSVLLSICLSPLFFLNSVFHSSVTLPPSAYPLFFFISSLSFCLSLLCVFLVSVCLSLLSLYLLSVCPLFLSSVSVFWSSLSTCLSPLSLSSFYLPLSVLFVCELYLILNVVLLQLISLQFVSFTYNSAMRFFTFQQLIDWILQFISASLGFQLKNLAHSIHIAFLQ</sequence>
<protein>
    <submittedName>
        <fullName evidence="2">Uncharacterized protein</fullName>
    </submittedName>
</protein>
<evidence type="ECO:0000256" key="1">
    <source>
        <dbReference type="SAM" id="Phobius"/>
    </source>
</evidence>
<feature type="transmembrane region" description="Helical" evidence="1">
    <location>
        <begin position="67"/>
        <end position="89"/>
    </location>
</feature>
<feature type="transmembrane region" description="Helical" evidence="1">
    <location>
        <begin position="12"/>
        <end position="32"/>
    </location>
</feature>
<comment type="caution">
    <text evidence="2">The sequence shown here is derived from an EMBL/GenBank/DDBJ whole genome shotgun (WGS) entry which is preliminary data.</text>
</comment>
<keyword evidence="3" id="KW-1185">Reference proteome</keyword>
<evidence type="ECO:0000313" key="3">
    <source>
        <dbReference type="Proteomes" id="UP001469553"/>
    </source>
</evidence>
<reference evidence="2 3" key="1">
    <citation type="submission" date="2021-06" db="EMBL/GenBank/DDBJ databases">
        <authorList>
            <person name="Palmer J.M."/>
        </authorList>
    </citation>
    <scope>NUCLEOTIDE SEQUENCE [LARGE SCALE GENOMIC DNA]</scope>
    <source>
        <strain evidence="2 3">AS_MEX2019</strain>
        <tissue evidence="2">Muscle</tissue>
    </source>
</reference>
<evidence type="ECO:0000313" key="2">
    <source>
        <dbReference type="EMBL" id="MEQ2290881.1"/>
    </source>
</evidence>
<feature type="transmembrane region" description="Helical" evidence="1">
    <location>
        <begin position="101"/>
        <end position="130"/>
    </location>
</feature>
<dbReference type="Proteomes" id="UP001469553">
    <property type="component" value="Unassembled WGS sequence"/>
</dbReference>
<name>A0ABV0YBK2_9TELE</name>
<dbReference type="EMBL" id="JAHRIP010028605">
    <property type="protein sequence ID" value="MEQ2290881.1"/>
    <property type="molecule type" value="Genomic_DNA"/>
</dbReference>
<keyword evidence="1" id="KW-0472">Membrane</keyword>
<accession>A0ABV0YBK2</accession>
<proteinExistence type="predicted"/>
<organism evidence="2 3">
    <name type="scientific">Ameca splendens</name>
    <dbReference type="NCBI Taxonomy" id="208324"/>
    <lineage>
        <taxon>Eukaryota</taxon>
        <taxon>Metazoa</taxon>
        <taxon>Chordata</taxon>
        <taxon>Craniata</taxon>
        <taxon>Vertebrata</taxon>
        <taxon>Euteleostomi</taxon>
        <taxon>Actinopterygii</taxon>
        <taxon>Neopterygii</taxon>
        <taxon>Teleostei</taxon>
        <taxon>Neoteleostei</taxon>
        <taxon>Acanthomorphata</taxon>
        <taxon>Ovalentaria</taxon>
        <taxon>Atherinomorphae</taxon>
        <taxon>Cyprinodontiformes</taxon>
        <taxon>Goodeidae</taxon>
        <taxon>Ameca</taxon>
    </lineage>
</organism>